<dbReference type="Pfam" id="PF08373">
    <property type="entry name" value="RAP"/>
    <property type="match status" value="1"/>
</dbReference>
<name>A0A9D4TSV4_CHLVU</name>
<accession>A0A9D4TSV4</accession>
<dbReference type="Proteomes" id="UP001055712">
    <property type="component" value="Unassembled WGS sequence"/>
</dbReference>
<reference evidence="3" key="2">
    <citation type="submission" date="2020-11" db="EMBL/GenBank/DDBJ databases">
        <authorList>
            <person name="Cecchin M."/>
            <person name="Marcolungo L."/>
            <person name="Rossato M."/>
            <person name="Girolomoni L."/>
            <person name="Cosentino E."/>
            <person name="Cuine S."/>
            <person name="Li-Beisson Y."/>
            <person name="Delledonne M."/>
            <person name="Ballottari M."/>
        </authorList>
    </citation>
    <scope>NUCLEOTIDE SEQUENCE</scope>
    <source>
        <strain evidence="3">211/11P</strain>
        <tissue evidence="3">Whole cell</tissue>
    </source>
</reference>
<dbReference type="OrthoDB" id="514462at2759"/>
<feature type="region of interest" description="Disordered" evidence="1">
    <location>
        <begin position="80"/>
        <end position="136"/>
    </location>
</feature>
<evidence type="ECO:0000259" key="2">
    <source>
        <dbReference type="Pfam" id="PF08373"/>
    </source>
</evidence>
<evidence type="ECO:0000256" key="1">
    <source>
        <dbReference type="SAM" id="MobiDB-lite"/>
    </source>
</evidence>
<evidence type="ECO:0000313" key="3">
    <source>
        <dbReference type="EMBL" id="KAI3433761.1"/>
    </source>
</evidence>
<protein>
    <recommendedName>
        <fullName evidence="2">RAP domain-containing protein</fullName>
    </recommendedName>
</protein>
<feature type="domain" description="RAP" evidence="2">
    <location>
        <begin position="566"/>
        <end position="604"/>
    </location>
</feature>
<dbReference type="EMBL" id="SIDB01000004">
    <property type="protein sequence ID" value="KAI3433761.1"/>
    <property type="molecule type" value="Genomic_DNA"/>
</dbReference>
<evidence type="ECO:0000313" key="4">
    <source>
        <dbReference type="Proteomes" id="UP001055712"/>
    </source>
</evidence>
<comment type="caution">
    <text evidence="3">The sequence shown here is derived from an EMBL/GenBank/DDBJ whole genome shotgun (WGS) entry which is preliminary data.</text>
</comment>
<keyword evidence="4" id="KW-1185">Reference proteome</keyword>
<dbReference type="InterPro" id="IPR013584">
    <property type="entry name" value="RAP"/>
</dbReference>
<organism evidence="3 4">
    <name type="scientific">Chlorella vulgaris</name>
    <name type="common">Green alga</name>
    <dbReference type="NCBI Taxonomy" id="3077"/>
    <lineage>
        <taxon>Eukaryota</taxon>
        <taxon>Viridiplantae</taxon>
        <taxon>Chlorophyta</taxon>
        <taxon>core chlorophytes</taxon>
        <taxon>Trebouxiophyceae</taxon>
        <taxon>Chlorellales</taxon>
        <taxon>Chlorellaceae</taxon>
        <taxon>Chlorella clade</taxon>
        <taxon>Chlorella</taxon>
    </lineage>
</organism>
<sequence length="623" mass="68147">MRDVLVQGVENRSAFPCRDPAVKAGSGCRMAAFIAHPVMQLRAHALARPPGSPMMFPATTARSRLRQRYAVRVVSGEQLPELTRKPVRRARPAQSDDAQQKQRPPPQHQAKKQSNQQEQRYLQPRRQSSKQPQLTNQYATPTQLIKGQRSIAGVVQLVQQYASDGSLDSYRLGAGLDRTVWLAKKANSGRDGVAAWGVLRPLSMGLLQELDAWALVALLRAAAHFDSFSADKFKAWQAALKTQRLERLPEVAASNALLSLHTLTAGSEALKAAVDASLVLVAMDATQLLRAWSLLDTAWQKWDTGRQQSAVAAASKRQPQAVYPGNATVEEVLRRVLSSDMNAREASQILLALGQLRFRPSAAATAALVDVYVRCLEKQQYTNINLCAFLDGCALLGCRLPPAAVESCLEAVGTACASDPSDAPRCISTAAWALAHLQQCNIEAWQRLAGLAAAVPFQEWSAVSLYRLFQAYMHVWPGHGQAVQLPVQLLRAASAALAQEINTKGTANVFHCQVARELEAACPGEAVEVEQPVGPGGRSGEAALAGWEEGWLQVNLAVPSLRLVVQADGPFQYFCNKREVPLPTTLARDRLLRSWGWHVISVPFNIPKQQLADHLTQQLRELR</sequence>
<feature type="compositionally biased region" description="Polar residues" evidence="1">
    <location>
        <begin position="112"/>
        <end position="136"/>
    </location>
</feature>
<reference evidence="3" key="1">
    <citation type="journal article" date="2019" name="Plant J.">
        <title>Chlorella vulgaris genome assembly and annotation reveals the molecular basis for metabolic acclimation to high light conditions.</title>
        <authorList>
            <person name="Cecchin M."/>
            <person name="Marcolungo L."/>
            <person name="Rossato M."/>
            <person name="Girolomoni L."/>
            <person name="Cosentino E."/>
            <person name="Cuine S."/>
            <person name="Li-Beisson Y."/>
            <person name="Delledonne M."/>
            <person name="Ballottari M."/>
        </authorList>
    </citation>
    <scope>NUCLEOTIDE SEQUENCE</scope>
    <source>
        <strain evidence="3">211/11P</strain>
    </source>
</reference>
<gene>
    <name evidence="3" type="ORF">D9Q98_003568</name>
</gene>
<proteinExistence type="predicted"/>
<dbReference type="AlphaFoldDB" id="A0A9D4TSV4"/>